<organism evidence="1 2">
    <name type="scientific">Desmonostoc muscorum LEGE 12446</name>
    <dbReference type="NCBI Taxonomy" id="1828758"/>
    <lineage>
        <taxon>Bacteria</taxon>
        <taxon>Bacillati</taxon>
        <taxon>Cyanobacteriota</taxon>
        <taxon>Cyanophyceae</taxon>
        <taxon>Nostocales</taxon>
        <taxon>Nostocaceae</taxon>
        <taxon>Desmonostoc</taxon>
    </lineage>
</organism>
<keyword evidence="2" id="KW-1185">Reference proteome</keyword>
<comment type="caution">
    <text evidence="1">The sequence shown here is derived from an EMBL/GenBank/DDBJ whole genome shotgun (WGS) entry which is preliminary data.</text>
</comment>
<dbReference type="EMBL" id="JADEXS010000070">
    <property type="protein sequence ID" value="MBE9022286.1"/>
    <property type="molecule type" value="Genomic_DNA"/>
</dbReference>
<proteinExistence type="predicted"/>
<dbReference type="AlphaFoldDB" id="A0A8J6ZY77"/>
<name>A0A8J6ZY77_DESMC</name>
<reference evidence="1" key="1">
    <citation type="submission" date="2020-10" db="EMBL/GenBank/DDBJ databases">
        <authorList>
            <person name="Castelo-Branco R."/>
            <person name="Eusebio N."/>
            <person name="Adriana R."/>
            <person name="Vieira A."/>
            <person name="Brugerolle De Fraissinette N."/>
            <person name="Rezende De Castro R."/>
            <person name="Schneider M.P."/>
            <person name="Vasconcelos V."/>
            <person name="Leao P.N."/>
        </authorList>
    </citation>
    <scope>NUCLEOTIDE SEQUENCE</scope>
    <source>
        <strain evidence="1">LEGE 12446</strain>
    </source>
</reference>
<sequence length="147" mass="17192">MNDNIQQLIHTSIYKSLSSNEEKVILEYLKSIPEVEAYVIIKSMVEHKSQITIAMAKKVLHTKNYVTELFKDGILKSNAQSIKLWLEFAIPKLGFKSVVRLIEDLNDDTNRLIEKAVYWLPLFISENEKKSWNLLQNLREKVKCRQV</sequence>
<evidence type="ECO:0000313" key="2">
    <source>
        <dbReference type="Proteomes" id="UP000622533"/>
    </source>
</evidence>
<evidence type="ECO:0000313" key="1">
    <source>
        <dbReference type="EMBL" id="MBE9022286.1"/>
    </source>
</evidence>
<dbReference type="Proteomes" id="UP000622533">
    <property type="component" value="Unassembled WGS sequence"/>
</dbReference>
<gene>
    <name evidence="1" type="ORF">IQ276_07530</name>
</gene>
<dbReference type="RefSeq" id="WP_193914873.1">
    <property type="nucleotide sequence ID" value="NZ_JADEXS020000001.1"/>
</dbReference>
<protein>
    <submittedName>
        <fullName evidence="1">Uncharacterized protein</fullName>
    </submittedName>
</protein>
<accession>A0A8J6ZY77</accession>